<protein>
    <submittedName>
        <fullName evidence="3">Uncharacterized protein</fullName>
    </submittedName>
</protein>
<accession>A0ABM9I1R1</accession>
<dbReference type="EMBL" id="OX458333">
    <property type="protein sequence ID" value="CAI8833981.1"/>
    <property type="molecule type" value="Genomic_DNA"/>
</dbReference>
<keyword evidence="2" id="KW-0812">Transmembrane</keyword>
<evidence type="ECO:0000256" key="2">
    <source>
        <dbReference type="SAM" id="Phobius"/>
    </source>
</evidence>
<sequence>MSPADSSFLDIEVMEPWVSTRNRASFPRKRIGLVALIAFFCALILVSRFQFLIDFPFFTPVSIEFAGQKHDKSNPHKDRIHIAEHQTCADDDDGHDSDRYLLPSYHSLAARAPAKQLAAREPHAEDWTPKPAVPPPRGA</sequence>
<keyword evidence="2" id="KW-0472">Membrane</keyword>
<feature type="compositionally biased region" description="Basic and acidic residues" evidence="1">
    <location>
        <begin position="118"/>
        <end position="128"/>
    </location>
</feature>
<evidence type="ECO:0000313" key="4">
    <source>
        <dbReference type="Proteomes" id="UP001162030"/>
    </source>
</evidence>
<evidence type="ECO:0000256" key="1">
    <source>
        <dbReference type="SAM" id="MobiDB-lite"/>
    </source>
</evidence>
<feature type="region of interest" description="Disordered" evidence="1">
    <location>
        <begin position="114"/>
        <end position="139"/>
    </location>
</feature>
<gene>
    <name evidence="3" type="ORF">MSZNOR_2199</name>
</gene>
<name>A0ABM9I1R1_9GAMM</name>
<feature type="transmembrane region" description="Helical" evidence="2">
    <location>
        <begin position="31"/>
        <end position="53"/>
    </location>
</feature>
<keyword evidence="2" id="KW-1133">Transmembrane helix</keyword>
<proteinExistence type="predicted"/>
<dbReference type="Proteomes" id="UP001162030">
    <property type="component" value="Chromosome"/>
</dbReference>
<organism evidence="3 4">
    <name type="scientific">Methylocaldum szegediense</name>
    <dbReference type="NCBI Taxonomy" id="73780"/>
    <lineage>
        <taxon>Bacteria</taxon>
        <taxon>Pseudomonadati</taxon>
        <taxon>Pseudomonadota</taxon>
        <taxon>Gammaproteobacteria</taxon>
        <taxon>Methylococcales</taxon>
        <taxon>Methylococcaceae</taxon>
        <taxon>Methylocaldum</taxon>
    </lineage>
</organism>
<evidence type="ECO:0000313" key="3">
    <source>
        <dbReference type="EMBL" id="CAI8833981.1"/>
    </source>
</evidence>
<keyword evidence="4" id="KW-1185">Reference proteome</keyword>
<reference evidence="3 4" key="1">
    <citation type="submission" date="2023-03" db="EMBL/GenBank/DDBJ databases">
        <authorList>
            <person name="Pearce D."/>
        </authorList>
    </citation>
    <scope>NUCLEOTIDE SEQUENCE [LARGE SCALE GENOMIC DNA]</scope>
    <source>
        <strain evidence="3">Msz</strain>
    </source>
</reference>